<dbReference type="Pfam" id="PF07527">
    <property type="entry name" value="Hairy_orange"/>
    <property type="match status" value="1"/>
</dbReference>
<evidence type="ECO:0000259" key="7">
    <source>
        <dbReference type="PROSITE" id="PS50888"/>
    </source>
</evidence>
<dbReference type="InterPro" id="IPR036638">
    <property type="entry name" value="HLH_DNA-bd_sf"/>
</dbReference>
<dbReference type="InterPro" id="IPR050370">
    <property type="entry name" value="HES_HEY"/>
</dbReference>
<dbReference type="PANTHER" id="PTHR10985">
    <property type="entry name" value="BASIC HELIX-LOOP-HELIX TRANSCRIPTION FACTOR, HES-RELATED"/>
    <property type="match status" value="1"/>
</dbReference>
<evidence type="ECO:0000256" key="1">
    <source>
        <dbReference type="ARBA" id="ARBA00004123"/>
    </source>
</evidence>
<feature type="compositionally biased region" description="Low complexity" evidence="6">
    <location>
        <begin position="275"/>
        <end position="290"/>
    </location>
</feature>
<feature type="region of interest" description="Disordered" evidence="6">
    <location>
        <begin position="269"/>
        <end position="314"/>
    </location>
</feature>
<dbReference type="InterPro" id="IPR003650">
    <property type="entry name" value="Orange_dom"/>
</dbReference>
<dbReference type="PaxDb" id="8022-A0A060Y593"/>
<keyword evidence="2" id="KW-0678">Repressor</keyword>
<dbReference type="SUPFAM" id="SSF158457">
    <property type="entry name" value="Orange domain-like"/>
    <property type="match status" value="1"/>
</dbReference>
<dbReference type="InterPro" id="IPR011598">
    <property type="entry name" value="bHLH_dom"/>
</dbReference>
<keyword evidence="4" id="KW-0804">Transcription</keyword>
<proteinExistence type="predicted"/>
<evidence type="ECO:0000256" key="3">
    <source>
        <dbReference type="ARBA" id="ARBA00023015"/>
    </source>
</evidence>
<keyword evidence="3" id="KW-0805">Transcription regulation</keyword>
<evidence type="ECO:0008006" key="11">
    <source>
        <dbReference type="Google" id="ProtNLM"/>
    </source>
</evidence>
<dbReference type="PROSITE" id="PS51054">
    <property type="entry name" value="ORANGE"/>
    <property type="match status" value="1"/>
</dbReference>
<accession>A0A060Y593</accession>
<dbReference type="GO" id="GO:0003677">
    <property type="term" value="F:DNA binding"/>
    <property type="evidence" value="ECO:0007669"/>
    <property type="project" value="InterPro"/>
</dbReference>
<reference evidence="9" key="2">
    <citation type="submission" date="2014-03" db="EMBL/GenBank/DDBJ databases">
        <authorList>
            <person name="Genoscope - CEA"/>
        </authorList>
    </citation>
    <scope>NUCLEOTIDE SEQUENCE</scope>
</reference>
<feature type="domain" description="Orange" evidence="8">
    <location>
        <begin position="187"/>
        <end position="220"/>
    </location>
</feature>
<protein>
    <recommendedName>
        <fullName evidence="11">BHLH domain-containing protein</fullName>
    </recommendedName>
</protein>
<dbReference type="EMBL" id="FR906406">
    <property type="protein sequence ID" value="CDQ84325.1"/>
    <property type="molecule type" value="Genomic_DNA"/>
</dbReference>
<dbReference type="GO" id="GO:0006355">
    <property type="term" value="P:regulation of DNA-templated transcription"/>
    <property type="evidence" value="ECO:0007669"/>
    <property type="project" value="InterPro"/>
</dbReference>
<evidence type="ECO:0000256" key="5">
    <source>
        <dbReference type="ARBA" id="ARBA00023242"/>
    </source>
</evidence>
<dbReference type="GO" id="GO:0005634">
    <property type="term" value="C:nucleus"/>
    <property type="evidence" value="ECO:0007669"/>
    <property type="project" value="UniProtKB-SubCell"/>
</dbReference>
<dbReference type="AlphaFoldDB" id="A0A060Y593"/>
<dbReference type="Pfam" id="PF00010">
    <property type="entry name" value="HLH"/>
    <property type="match status" value="1"/>
</dbReference>
<evidence type="ECO:0000256" key="6">
    <source>
        <dbReference type="SAM" id="MobiDB-lite"/>
    </source>
</evidence>
<evidence type="ECO:0000256" key="2">
    <source>
        <dbReference type="ARBA" id="ARBA00022491"/>
    </source>
</evidence>
<dbReference type="GO" id="GO:0046983">
    <property type="term" value="F:protein dimerization activity"/>
    <property type="evidence" value="ECO:0007669"/>
    <property type="project" value="InterPro"/>
</dbReference>
<dbReference type="SUPFAM" id="SSF47459">
    <property type="entry name" value="HLH, helix-loop-helix DNA-binding domain"/>
    <property type="match status" value="1"/>
</dbReference>
<feature type="region of interest" description="Disordered" evidence="6">
    <location>
        <begin position="228"/>
        <end position="249"/>
    </location>
</feature>
<comment type="subcellular location">
    <subcellularLocation>
        <location evidence="1">Nucleus</location>
    </subcellularLocation>
</comment>
<evidence type="ECO:0000259" key="8">
    <source>
        <dbReference type="PROSITE" id="PS51054"/>
    </source>
</evidence>
<keyword evidence="5" id="KW-0539">Nucleus</keyword>
<reference evidence="9" key="1">
    <citation type="journal article" date="2014" name="Nat. Commun.">
        <title>The rainbow trout genome provides novel insights into evolution after whole-genome duplication in vertebrates.</title>
        <authorList>
            <person name="Berthelot C."/>
            <person name="Brunet F."/>
            <person name="Chalopin D."/>
            <person name="Juanchich A."/>
            <person name="Bernard M."/>
            <person name="Noel B."/>
            <person name="Bento P."/>
            <person name="Da Silva C."/>
            <person name="Labadie K."/>
            <person name="Alberti A."/>
            <person name="Aury J.M."/>
            <person name="Louis A."/>
            <person name="Dehais P."/>
            <person name="Bardou P."/>
            <person name="Montfort J."/>
            <person name="Klopp C."/>
            <person name="Cabau C."/>
            <person name="Gaspin C."/>
            <person name="Thorgaard G.H."/>
            <person name="Boussaha M."/>
            <person name="Quillet E."/>
            <person name="Guyomard R."/>
            <person name="Galiana D."/>
            <person name="Bobe J."/>
            <person name="Volff J.N."/>
            <person name="Genet C."/>
            <person name="Wincker P."/>
            <person name="Jaillon O."/>
            <person name="Roest Crollius H."/>
            <person name="Guiguen Y."/>
        </authorList>
    </citation>
    <scope>NUCLEOTIDE SEQUENCE [LARGE SCALE GENOMIC DNA]</scope>
</reference>
<organism evidence="9 10">
    <name type="scientific">Oncorhynchus mykiss</name>
    <name type="common">Rainbow trout</name>
    <name type="synonym">Salmo gairdneri</name>
    <dbReference type="NCBI Taxonomy" id="8022"/>
    <lineage>
        <taxon>Eukaryota</taxon>
        <taxon>Metazoa</taxon>
        <taxon>Chordata</taxon>
        <taxon>Craniata</taxon>
        <taxon>Vertebrata</taxon>
        <taxon>Euteleostomi</taxon>
        <taxon>Actinopterygii</taxon>
        <taxon>Neopterygii</taxon>
        <taxon>Teleostei</taxon>
        <taxon>Protacanthopterygii</taxon>
        <taxon>Salmoniformes</taxon>
        <taxon>Salmonidae</taxon>
        <taxon>Salmoninae</taxon>
        <taxon>Oncorhynchus</taxon>
    </lineage>
</organism>
<evidence type="ECO:0000313" key="10">
    <source>
        <dbReference type="Proteomes" id="UP000193380"/>
    </source>
</evidence>
<name>A0A060Y593_ONCMY</name>
<dbReference type="PROSITE" id="PS50888">
    <property type="entry name" value="BHLH"/>
    <property type="match status" value="1"/>
</dbReference>
<evidence type="ECO:0000256" key="4">
    <source>
        <dbReference type="ARBA" id="ARBA00023163"/>
    </source>
</evidence>
<dbReference type="Proteomes" id="UP000193380">
    <property type="component" value="Unassembled WGS sequence"/>
</dbReference>
<dbReference type="SMART" id="SM00353">
    <property type="entry name" value="HLH"/>
    <property type="match status" value="1"/>
</dbReference>
<dbReference type="STRING" id="8022.A0A060Y593"/>
<gene>
    <name evidence="9" type="ORF">GSONMT00059113001</name>
</gene>
<dbReference type="Gene3D" id="4.10.280.10">
    <property type="entry name" value="Helix-loop-helix DNA-binding domain"/>
    <property type="match status" value="1"/>
</dbReference>
<sequence>MAVKYKVDERTQFYDSPLRPTEGDVITGVWSHTNGVLCVDSLQLPEVKSSVIWLIACRLPTGDQDTDSVDCEVELSVGRLVWCALCSARMTASNMEHGGNAPEKNFNAKDERKLRKPLIEKKRRERINCSLEQLKGIMVDAYNLDQSKLEKADVLEVTVQHMEGLQKGHGTGIPAGPRVGFQSRQRYSSGYIQCMQEVHNLLLGCPDMDKPLGAQLLNHLLKSLPHISLETGPGNTGGNGPNRTPTRPITGEVNGTLIRAIGNCNGRIGSDWREQLPASSPSSSPNLPQPGVSHPAPLPPFFGPVGDPSMWRPW</sequence>
<dbReference type="SMART" id="SM00511">
    <property type="entry name" value="ORANGE"/>
    <property type="match status" value="1"/>
</dbReference>
<feature type="domain" description="BHLH" evidence="7">
    <location>
        <begin position="111"/>
        <end position="165"/>
    </location>
</feature>
<evidence type="ECO:0000313" key="9">
    <source>
        <dbReference type="EMBL" id="CDQ84325.1"/>
    </source>
</evidence>